<feature type="modified residue" description="4-aspartylphosphate" evidence="6">
    <location>
        <position position="55"/>
    </location>
</feature>
<dbReference type="Pfam" id="PF00072">
    <property type="entry name" value="Response_reg"/>
    <property type="match status" value="1"/>
</dbReference>
<dbReference type="PANTHER" id="PTHR48111">
    <property type="entry name" value="REGULATOR OF RPOS"/>
    <property type="match status" value="1"/>
</dbReference>
<dbReference type="GO" id="GO:0006355">
    <property type="term" value="P:regulation of DNA-templated transcription"/>
    <property type="evidence" value="ECO:0007669"/>
    <property type="project" value="InterPro"/>
</dbReference>
<keyword evidence="4 7" id="KW-0238">DNA-binding</keyword>
<evidence type="ECO:0000256" key="4">
    <source>
        <dbReference type="ARBA" id="ARBA00023125"/>
    </source>
</evidence>
<dbReference type="CDD" id="cd00383">
    <property type="entry name" value="trans_reg_C"/>
    <property type="match status" value="1"/>
</dbReference>
<dbReference type="InterPro" id="IPR001867">
    <property type="entry name" value="OmpR/PhoB-type_DNA-bd"/>
</dbReference>
<reference evidence="10 11" key="1">
    <citation type="journal article" date="2019" name="ISME J.">
        <title>Insights into ecological role of a new deltaproteobacterial order Candidatus Acidulodesulfobacterales by metagenomics and metatranscriptomics.</title>
        <authorList>
            <person name="Tan S."/>
            <person name="Liu J."/>
            <person name="Fang Y."/>
            <person name="Hedlund B.P."/>
            <person name="Lian Z.H."/>
            <person name="Huang L.Y."/>
            <person name="Li J.T."/>
            <person name="Huang L.N."/>
            <person name="Li W.J."/>
            <person name="Jiang H.C."/>
            <person name="Dong H.L."/>
            <person name="Shu W.S."/>
        </authorList>
    </citation>
    <scope>NUCLEOTIDE SEQUENCE [LARGE SCALE GENOMIC DNA]</scope>
    <source>
        <strain evidence="10">AP1</strain>
    </source>
</reference>
<dbReference type="GO" id="GO:0032993">
    <property type="term" value="C:protein-DNA complex"/>
    <property type="evidence" value="ECO:0007669"/>
    <property type="project" value="TreeGrafter"/>
</dbReference>
<evidence type="ECO:0000259" key="9">
    <source>
        <dbReference type="PROSITE" id="PS51755"/>
    </source>
</evidence>
<evidence type="ECO:0000313" key="11">
    <source>
        <dbReference type="Proteomes" id="UP000319296"/>
    </source>
</evidence>
<dbReference type="InterPro" id="IPR039420">
    <property type="entry name" value="WalR-like"/>
</dbReference>
<feature type="domain" description="Response regulatory" evidence="8">
    <location>
        <begin position="3"/>
        <end position="119"/>
    </location>
</feature>
<keyword evidence="5" id="KW-0804">Transcription</keyword>
<evidence type="ECO:0000313" key="10">
    <source>
        <dbReference type="EMBL" id="RZD17730.1"/>
    </source>
</evidence>
<dbReference type="PROSITE" id="PS50110">
    <property type="entry name" value="RESPONSE_REGULATORY"/>
    <property type="match status" value="1"/>
</dbReference>
<proteinExistence type="predicted"/>
<name>A0A519BKD6_9DELT</name>
<dbReference type="Gene3D" id="1.10.10.10">
    <property type="entry name" value="Winged helix-like DNA-binding domain superfamily/Winged helix DNA-binding domain"/>
    <property type="match status" value="1"/>
</dbReference>
<dbReference type="SMART" id="SM00862">
    <property type="entry name" value="Trans_reg_C"/>
    <property type="match status" value="1"/>
</dbReference>
<dbReference type="AlphaFoldDB" id="A0A519BKD6"/>
<comment type="caution">
    <text evidence="10">The sequence shown here is derived from an EMBL/GenBank/DDBJ whole genome shotgun (WGS) entry which is preliminary data.</text>
</comment>
<dbReference type="SUPFAM" id="SSF52172">
    <property type="entry name" value="CheY-like"/>
    <property type="match status" value="1"/>
</dbReference>
<dbReference type="InterPro" id="IPR011006">
    <property type="entry name" value="CheY-like_superfamily"/>
</dbReference>
<dbReference type="InterPro" id="IPR016032">
    <property type="entry name" value="Sig_transdc_resp-reg_C-effctor"/>
</dbReference>
<evidence type="ECO:0000256" key="5">
    <source>
        <dbReference type="ARBA" id="ARBA00023163"/>
    </source>
</evidence>
<protein>
    <submittedName>
        <fullName evidence="10">Response regulator transcription factor</fullName>
    </submittedName>
</protein>
<evidence type="ECO:0000256" key="1">
    <source>
        <dbReference type="ARBA" id="ARBA00022553"/>
    </source>
</evidence>
<dbReference type="EMBL" id="SGBB01000024">
    <property type="protein sequence ID" value="RZD17730.1"/>
    <property type="molecule type" value="Genomic_DNA"/>
</dbReference>
<gene>
    <name evidence="10" type="ORF">EVG15_09655</name>
</gene>
<accession>A0A519BKD6</accession>
<evidence type="ECO:0000256" key="6">
    <source>
        <dbReference type="PROSITE-ProRule" id="PRU00169"/>
    </source>
</evidence>
<dbReference type="PANTHER" id="PTHR48111:SF22">
    <property type="entry name" value="REGULATOR OF RPOS"/>
    <property type="match status" value="1"/>
</dbReference>
<feature type="domain" description="OmpR/PhoB-type" evidence="9">
    <location>
        <begin position="144"/>
        <end position="246"/>
    </location>
</feature>
<evidence type="ECO:0000259" key="8">
    <source>
        <dbReference type="PROSITE" id="PS50110"/>
    </source>
</evidence>
<evidence type="ECO:0000256" key="3">
    <source>
        <dbReference type="ARBA" id="ARBA00023015"/>
    </source>
</evidence>
<keyword evidence="3" id="KW-0805">Transcription regulation</keyword>
<evidence type="ECO:0000256" key="2">
    <source>
        <dbReference type="ARBA" id="ARBA00023012"/>
    </source>
</evidence>
<keyword evidence="2" id="KW-0902">Two-component regulatory system</keyword>
<organism evidence="10 11">
    <name type="scientific">Candidatus Acididesulfobacter diazotrophicus</name>
    <dbReference type="NCBI Taxonomy" id="2597226"/>
    <lineage>
        <taxon>Bacteria</taxon>
        <taxon>Deltaproteobacteria</taxon>
        <taxon>Candidatus Acidulodesulfobacterales</taxon>
        <taxon>Candidatus Acididesulfobacter</taxon>
    </lineage>
</organism>
<dbReference type="InterPro" id="IPR001789">
    <property type="entry name" value="Sig_transdc_resp-reg_receiver"/>
</dbReference>
<dbReference type="GO" id="GO:0000156">
    <property type="term" value="F:phosphorelay response regulator activity"/>
    <property type="evidence" value="ECO:0007669"/>
    <property type="project" value="TreeGrafter"/>
</dbReference>
<evidence type="ECO:0000256" key="7">
    <source>
        <dbReference type="PROSITE-ProRule" id="PRU01091"/>
    </source>
</evidence>
<keyword evidence="1 6" id="KW-0597">Phosphoprotein</keyword>
<dbReference type="GO" id="GO:0000976">
    <property type="term" value="F:transcription cis-regulatory region binding"/>
    <property type="evidence" value="ECO:0007669"/>
    <property type="project" value="TreeGrafter"/>
</dbReference>
<dbReference type="InterPro" id="IPR036388">
    <property type="entry name" value="WH-like_DNA-bd_sf"/>
</dbReference>
<dbReference type="PROSITE" id="PS51755">
    <property type="entry name" value="OMPR_PHOB"/>
    <property type="match status" value="1"/>
</dbReference>
<dbReference type="Gene3D" id="3.40.50.2300">
    <property type="match status" value="1"/>
</dbReference>
<dbReference type="GO" id="GO:0005829">
    <property type="term" value="C:cytosol"/>
    <property type="evidence" value="ECO:0007669"/>
    <property type="project" value="TreeGrafter"/>
</dbReference>
<dbReference type="SUPFAM" id="SSF46894">
    <property type="entry name" value="C-terminal effector domain of the bipartite response regulators"/>
    <property type="match status" value="1"/>
</dbReference>
<dbReference type="Proteomes" id="UP000319296">
    <property type="component" value="Unassembled WGS sequence"/>
</dbReference>
<feature type="DNA-binding region" description="OmpR/PhoB-type" evidence="7">
    <location>
        <begin position="144"/>
        <end position="246"/>
    </location>
</feature>
<dbReference type="SMART" id="SM00448">
    <property type="entry name" value="REC"/>
    <property type="match status" value="1"/>
</dbReference>
<dbReference type="Gene3D" id="6.10.250.690">
    <property type="match status" value="1"/>
</dbReference>
<sequence length="246" mass="28352">MIKIIMIEDDNEIASLLKEYLHKFNIELINFENSKEGLEAISNNSGNNFDVLILDLTLPDIDGLEVCKLVSEISDIPIIISSARSDDADIVTGLEIGADDYVSKPYNPRELVARIRSVIRRKDRLKHAEQMPDGTYIPDESSNINIYSNNNIKHFEIDEDKMIIKKEEKTLDLTSAEYELFSILLKNKDRVITRDFILENMKTMNYESIDRSVDVIIGRIRKKISDDPKNPKYIKSIRGYGYKFVE</sequence>
<dbReference type="Pfam" id="PF00486">
    <property type="entry name" value="Trans_reg_C"/>
    <property type="match status" value="1"/>
</dbReference>